<sequence>MAGTAKPLCFEFGREPCAAKLVDQFEGTKLPIIAEPHGFIDRLDLVGGVATRAAA</sequence>
<dbReference type="Proteomes" id="UP000294360">
    <property type="component" value="Plasmid 2"/>
</dbReference>
<accession>A0A4U8Z6Y1</accession>
<evidence type="ECO:0000313" key="2">
    <source>
        <dbReference type="Proteomes" id="UP000294360"/>
    </source>
</evidence>
<protein>
    <submittedName>
        <fullName evidence="1">Uncharacterized protein</fullName>
    </submittedName>
</protein>
<keyword evidence="1" id="KW-0614">Plasmid</keyword>
<geneLocation type="plasmid" evidence="1 2">
    <name>2</name>
</geneLocation>
<proteinExistence type="predicted"/>
<name>A0A4U8Z6Y1_METTU</name>
<reference evidence="1 2" key="1">
    <citation type="submission" date="2019-03" db="EMBL/GenBank/DDBJ databases">
        <authorList>
            <person name="Kox A.R. M."/>
        </authorList>
    </citation>
    <scope>NUCLEOTIDE SEQUENCE [LARGE SCALE GENOMIC DNA]</scope>
    <source>
        <strain evidence="1">MTUNDRAET4 annotated genome</strain>
        <plasmid evidence="2">2</plasmid>
    </source>
</reference>
<dbReference type="AlphaFoldDB" id="A0A4U8Z6Y1"/>
<evidence type="ECO:0000313" key="1">
    <source>
        <dbReference type="EMBL" id="VFU16539.1"/>
    </source>
</evidence>
<dbReference type="KEGG" id="mtun:MTUNDRAET4_0191.1"/>
<dbReference type="EMBL" id="LR536451">
    <property type="protein sequence ID" value="VFU16539.1"/>
    <property type="molecule type" value="Genomic_DNA"/>
</dbReference>
<organism evidence="1 2">
    <name type="scientific">Methylocella tundrae</name>
    <dbReference type="NCBI Taxonomy" id="227605"/>
    <lineage>
        <taxon>Bacteria</taxon>
        <taxon>Pseudomonadati</taxon>
        <taxon>Pseudomonadota</taxon>
        <taxon>Alphaproteobacteria</taxon>
        <taxon>Hyphomicrobiales</taxon>
        <taxon>Beijerinckiaceae</taxon>
        <taxon>Methylocella</taxon>
    </lineage>
</organism>
<gene>
    <name evidence="1" type="ORF">MTUNDRAET4_0191</name>
</gene>